<dbReference type="InterPro" id="IPR050921">
    <property type="entry name" value="T4SS_GSP_E_ATPase"/>
</dbReference>
<dbReference type="AlphaFoldDB" id="A0A1H5YXZ8"/>
<dbReference type="Gene3D" id="3.40.50.300">
    <property type="entry name" value="P-loop containing nucleotide triphosphate hydrolases"/>
    <property type="match status" value="1"/>
</dbReference>
<evidence type="ECO:0000313" key="4">
    <source>
        <dbReference type="EMBL" id="QCC48285.1"/>
    </source>
</evidence>
<dbReference type="Gene3D" id="3.30.450.380">
    <property type="match status" value="1"/>
</dbReference>
<feature type="compositionally biased region" description="Basic and acidic residues" evidence="2">
    <location>
        <begin position="1"/>
        <end position="10"/>
    </location>
</feature>
<accession>A0A1H5YXZ8</accession>
<dbReference type="EMBL" id="CP031311">
    <property type="protein sequence ID" value="QCC48285.1"/>
    <property type="molecule type" value="Genomic_DNA"/>
</dbReference>
<proteinExistence type="inferred from homology"/>
<dbReference type="PANTHER" id="PTHR30486">
    <property type="entry name" value="TWITCHING MOTILITY PROTEIN PILT"/>
    <property type="match status" value="1"/>
</dbReference>
<dbReference type="KEGG" id="hlm:DV707_11775"/>
<reference evidence="4 7" key="2">
    <citation type="journal article" date="2019" name="Nat. Commun.">
        <title>A new type of DNA phosphorothioation-based antiviral system in archaea.</title>
        <authorList>
            <person name="Xiong L."/>
            <person name="Liu S."/>
            <person name="Chen S."/>
            <person name="Xiao Y."/>
            <person name="Zhu B."/>
            <person name="Gao Y."/>
            <person name="Zhang Y."/>
            <person name="Chen B."/>
            <person name="Luo J."/>
            <person name="Deng Z."/>
            <person name="Chen X."/>
            <person name="Wang L."/>
            <person name="Chen S."/>
        </authorList>
    </citation>
    <scope>NUCLEOTIDE SEQUENCE [LARGE SCALE GENOMIC DNA]</scope>
    <source>
        <strain evidence="4 7">CGMCC 1.10331</strain>
    </source>
</reference>
<feature type="region of interest" description="Disordered" evidence="2">
    <location>
        <begin position="204"/>
        <end position="231"/>
    </location>
</feature>
<dbReference type="GeneID" id="39858782"/>
<reference evidence="5 6" key="1">
    <citation type="submission" date="2016-10" db="EMBL/GenBank/DDBJ databases">
        <authorList>
            <person name="de Groot N.N."/>
        </authorList>
    </citation>
    <scope>NUCLEOTIDE SEQUENCE [LARGE SCALE GENOMIC DNA]</scope>
    <source>
        <strain evidence="5 6">CGMCC 1.10331</strain>
    </source>
</reference>
<dbReference type="InterPro" id="IPR027417">
    <property type="entry name" value="P-loop_NTPase"/>
</dbReference>
<dbReference type="Proteomes" id="UP000236740">
    <property type="component" value="Unassembled WGS sequence"/>
</dbReference>
<dbReference type="SUPFAM" id="SSF52540">
    <property type="entry name" value="P-loop containing nucleoside triphosphate hydrolases"/>
    <property type="match status" value="1"/>
</dbReference>
<dbReference type="Pfam" id="PF00437">
    <property type="entry name" value="T2SSE"/>
    <property type="match status" value="1"/>
</dbReference>
<protein>
    <submittedName>
        <fullName evidence="4">Type II secretion protein</fullName>
    </submittedName>
    <submittedName>
        <fullName evidence="5">Type IV secretory pathway ATPase VirB11/Archaellum biosynthesis ATPase</fullName>
    </submittedName>
</protein>
<feature type="region of interest" description="Disordered" evidence="2">
    <location>
        <begin position="538"/>
        <end position="557"/>
    </location>
</feature>
<evidence type="ECO:0000256" key="1">
    <source>
        <dbReference type="ARBA" id="ARBA00006611"/>
    </source>
</evidence>
<keyword evidence="6" id="KW-1185">Reference proteome</keyword>
<dbReference type="OrthoDB" id="31341at2157"/>
<name>A0A1H5YXZ8_9EURY</name>
<dbReference type="EMBL" id="FNVN01000002">
    <property type="protein sequence ID" value="SEG29159.1"/>
    <property type="molecule type" value="Genomic_DNA"/>
</dbReference>
<dbReference type="Proteomes" id="UP000296733">
    <property type="component" value="Chromosome"/>
</dbReference>
<evidence type="ECO:0000313" key="7">
    <source>
        <dbReference type="Proteomes" id="UP000296733"/>
    </source>
</evidence>
<organism evidence="5 6">
    <name type="scientific">Halobellus limi</name>
    <dbReference type="NCBI Taxonomy" id="699433"/>
    <lineage>
        <taxon>Archaea</taxon>
        <taxon>Methanobacteriati</taxon>
        <taxon>Methanobacteriota</taxon>
        <taxon>Stenosarchaea group</taxon>
        <taxon>Halobacteria</taxon>
        <taxon>Halobacteriales</taxon>
        <taxon>Haloferacaceae</taxon>
        <taxon>Halobellus</taxon>
    </lineage>
</organism>
<feature type="compositionally biased region" description="Basic and acidic residues" evidence="2">
    <location>
        <begin position="204"/>
        <end position="213"/>
    </location>
</feature>
<dbReference type="RefSeq" id="WP_103991512.1">
    <property type="nucleotide sequence ID" value="NZ_CP031311.1"/>
</dbReference>
<dbReference type="GO" id="GO:0016887">
    <property type="term" value="F:ATP hydrolysis activity"/>
    <property type="evidence" value="ECO:0007669"/>
    <property type="project" value="InterPro"/>
</dbReference>
<feature type="region of interest" description="Disordered" evidence="2">
    <location>
        <begin position="1"/>
        <end position="21"/>
    </location>
</feature>
<dbReference type="PANTHER" id="PTHR30486:SF6">
    <property type="entry name" value="TYPE IV PILUS RETRACTATION ATPASE PILT"/>
    <property type="match status" value="1"/>
</dbReference>
<feature type="domain" description="Bacterial type II secretion system protein E" evidence="3">
    <location>
        <begin position="360"/>
        <end position="635"/>
    </location>
</feature>
<sequence>MTRTPDRALEPDTDESPARAVPALADRSNAFTDFDAAIADLPSSVAGFAAALGLATGGDSQGETSETDVPAVGACRCRPTVEQPAGTGITDRHELVVDASACPGDGDLASSPACRATVVSSLEARDVDAVRTRSDGTERTYADAAVGLLLAAGRFAERARFHDEALADRARSDPLAAARRATGRAGALARIAAESGLAAGADRVWDRVPDGGDRSVGPTTVEPRAGDPDPDPYQVALRAFVGPVVSRARVSRRPPPARSLRDTTSLPTGATARIYDGRESEGAVYHLSPVAHDLEPDATATLAAAYAVLAEGSVGGGARAAGRAVRRVADPDDPTETLAAVLDRHTHGLGVFEHLFADERVSDVVVSAPVTETPVRVVVDGERLPTNVRLTPDGAASLASRFRRESGRAFSRSSPTLDASVVAETGRRIRVAGVTAPASEGVGFAFRARDDDAWTLPRLVSVGSLPAEAAAFLSLAVERGAATIVAGTRGAGKTTLLGALLWELPAATRLVSIEDTPELPVDALREHGRDVQALHTDVGAGAGGGASGNRRNGPNGCGRGGFSPTAALRAALRLGDGALVVGEVRGEEAGSLYEAMRVGAHGHAVLGTIHGDSAAAVRERVVSDLGVPASSFGATDLVVTCARDGDSRYVAAVEEVRAAGDDATFVPLFERREGALRSTGAVERGDSAVFERSCRDDESYGALLERLERRAGRFDRLATAALTTPDACDRGRRGGP</sequence>
<gene>
    <name evidence="4" type="ORF">DV707_11775</name>
    <name evidence="5" type="ORF">SAMN04488133_1778</name>
</gene>
<comment type="similarity">
    <text evidence="1">Belongs to the GSP E family.</text>
</comment>
<evidence type="ECO:0000259" key="3">
    <source>
        <dbReference type="Pfam" id="PF00437"/>
    </source>
</evidence>
<evidence type="ECO:0000313" key="6">
    <source>
        <dbReference type="Proteomes" id="UP000236740"/>
    </source>
</evidence>
<evidence type="ECO:0000256" key="2">
    <source>
        <dbReference type="SAM" id="MobiDB-lite"/>
    </source>
</evidence>
<evidence type="ECO:0000313" key="5">
    <source>
        <dbReference type="EMBL" id="SEG29159.1"/>
    </source>
</evidence>
<dbReference type="InterPro" id="IPR001482">
    <property type="entry name" value="T2SS/T4SS_dom"/>
</dbReference>